<organism evidence="1 2">
    <name type="scientific">Gluconobacter japonicus</name>
    <dbReference type="NCBI Taxonomy" id="376620"/>
    <lineage>
        <taxon>Bacteria</taxon>
        <taxon>Pseudomonadati</taxon>
        <taxon>Pseudomonadota</taxon>
        <taxon>Alphaproteobacteria</taxon>
        <taxon>Acetobacterales</taxon>
        <taxon>Acetobacteraceae</taxon>
        <taxon>Gluconobacter</taxon>
    </lineage>
</organism>
<accession>A0A9Q2FLJ9</accession>
<protein>
    <submittedName>
        <fullName evidence="1">Uncharacterized protein</fullName>
    </submittedName>
</protein>
<sequence>MSSLIELSSSELNQVSGGCIGYNHNFVGSVSLNFGCNYSNYASFYSTKLGAYSGYLAGVYNVFADLAQSASQSVIATDIKNIASYVQLGAQIGAQNATNGLSIYKSVVSAISNSLSNGGTKITFPPSVD</sequence>
<gene>
    <name evidence="1" type="ORF">HKD32_09720</name>
</gene>
<dbReference type="EMBL" id="JABCQN010000004">
    <property type="protein sequence ID" value="MBF0871119.1"/>
    <property type="molecule type" value="Genomic_DNA"/>
</dbReference>
<reference evidence="1" key="2">
    <citation type="submission" date="2020-11" db="EMBL/GenBank/DDBJ databases">
        <title>Description of novel Gluconobacter species.</title>
        <authorList>
            <person name="Cleenwerck I."/>
            <person name="Cnockaert M."/>
            <person name="Borremans W."/>
            <person name="Wieme A.D."/>
            <person name="De Vuyst L."/>
            <person name="Vandamme P."/>
        </authorList>
    </citation>
    <scope>NUCLEOTIDE SEQUENCE</scope>
    <source>
        <strain evidence="1">R71697</strain>
    </source>
</reference>
<comment type="caution">
    <text evidence="1">The sequence shown here is derived from an EMBL/GenBank/DDBJ whole genome shotgun (WGS) entry which is preliminary data.</text>
</comment>
<reference evidence="1" key="1">
    <citation type="submission" date="2020-04" db="EMBL/GenBank/DDBJ databases">
        <authorList>
            <person name="Sombolestani A."/>
        </authorList>
    </citation>
    <scope>NUCLEOTIDE SEQUENCE</scope>
    <source>
        <strain evidence="1">R71697</strain>
    </source>
</reference>
<evidence type="ECO:0000313" key="1">
    <source>
        <dbReference type="EMBL" id="MBF0871119.1"/>
    </source>
</evidence>
<proteinExistence type="predicted"/>
<dbReference type="Proteomes" id="UP000661006">
    <property type="component" value="Unassembled WGS sequence"/>
</dbReference>
<dbReference type="AlphaFoldDB" id="A0A9Q2FLJ9"/>
<evidence type="ECO:0000313" key="2">
    <source>
        <dbReference type="Proteomes" id="UP000661006"/>
    </source>
</evidence>
<dbReference type="GeneID" id="81474973"/>
<name>A0A9Q2FLJ9_GLUJA</name>
<dbReference type="RefSeq" id="WP_061932262.1">
    <property type="nucleotide sequence ID" value="NZ_JABCQN010000004.1"/>
</dbReference>